<dbReference type="OrthoDB" id="6156608at2759"/>
<organism evidence="1 2">
    <name type="scientific">Desmophyllum pertusum</name>
    <dbReference type="NCBI Taxonomy" id="174260"/>
    <lineage>
        <taxon>Eukaryota</taxon>
        <taxon>Metazoa</taxon>
        <taxon>Cnidaria</taxon>
        <taxon>Anthozoa</taxon>
        <taxon>Hexacorallia</taxon>
        <taxon>Scleractinia</taxon>
        <taxon>Caryophylliina</taxon>
        <taxon>Caryophylliidae</taxon>
        <taxon>Desmophyllum</taxon>
    </lineage>
</organism>
<accession>A0A9W9YAV7</accession>
<comment type="caution">
    <text evidence="1">The sequence shown here is derived from an EMBL/GenBank/DDBJ whole genome shotgun (WGS) entry which is preliminary data.</text>
</comment>
<gene>
    <name evidence="1" type="ORF">OS493_021618</name>
</gene>
<protein>
    <submittedName>
        <fullName evidence="1">Uncharacterized protein</fullName>
    </submittedName>
</protein>
<evidence type="ECO:0000313" key="1">
    <source>
        <dbReference type="EMBL" id="KAJ7330691.1"/>
    </source>
</evidence>
<proteinExistence type="predicted"/>
<evidence type="ECO:0000313" key="2">
    <source>
        <dbReference type="Proteomes" id="UP001163046"/>
    </source>
</evidence>
<dbReference type="AlphaFoldDB" id="A0A9W9YAV7"/>
<dbReference type="Proteomes" id="UP001163046">
    <property type="component" value="Unassembled WGS sequence"/>
</dbReference>
<dbReference type="EMBL" id="MU827791">
    <property type="protein sequence ID" value="KAJ7330691.1"/>
    <property type="molecule type" value="Genomic_DNA"/>
</dbReference>
<keyword evidence="2" id="KW-1185">Reference proteome</keyword>
<reference evidence="1" key="1">
    <citation type="submission" date="2023-01" db="EMBL/GenBank/DDBJ databases">
        <title>Genome assembly of the deep-sea coral Lophelia pertusa.</title>
        <authorList>
            <person name="Herrera S."/>
            <person name="Cordes E."/>
        </authorList>
    </citation>
    <scope>NUCLEOTIDE SEQUENCE</scope>
    <source>
        <strain evidence="1">USNM1676648</strain>
        <tissue evidence="1">Polyp</tissue>
    </source>
</reference>
<name>A0A9W9YAV7_9CNID</name>
<sequence length="191" mass="21250">MVAHKCVLNFDTETVNTKEGPSKMVFEHLDKVCRITVAETITLLPNMVADIPCQIQEANGLDELVGVLEPSDKFTERYAVGAFRTAVTIKGGRVPVGVFNPSNQPIRIYRCSNIGNLHPLESEQELSQEGHTAVSYRIVSSGSSERDASVLPGVKWCSAVYMEDFENCCESMEELSQSIVSRCLTRKKRRH</sequence>